<evidence type="ECO:0000256" key="1">
    <source>
        <dbReference type="SAM" id="Phobius"/>
    </source>
</evidence>
<dbReference type="EMBL" id="JAARRG010000001">
    <property type="protein sequence ID" value="MBC1485266.1"/>
    <property type="molecule type" value="Genomic_DNA"/>
</dbReference>
<organism evidence="2 3">
    <name type="scientific">Listeria seeligeri</name>
    <dbReference type="NCBI Taxonomy" id="1640"/>
    <lineage>
        <taxon>Bacteria</taxon>
        <taxon>Bacillati</taxon>
        <taxon>Bacillota</taxon>
        <taxon>Bacilli</taxon>
        <taxon>Bacillales</taxon>
        <taxon>Listeriaceae</taxon>
        <taxon>Listeria</taxon>
    </lineage>
</organism>
<evidence type="ECO:0000313" key="3">
    <source>
        <dbReference type="Proteomes" id="UP000523362"/>
    </source>
</evidence>
<feature type="transmembrane region" description="Helical" evidence="1">
    <location>
        <begin position="12"/>
        <end position="32"/>
    </location>
</feature>
<accession>A0A7X1C5K7</accession>
<feature type="transmembrane region" description="Helical" evidence="1">
    <location>
        <begin position="135"/>
        <end position="157"/>
    </location>
</feature>
<name>A0A7X1C5K7_LISSE</name>
<feature type="transmembrane region" description="Helical" evidence="1">
    <location>
        <begin position="111"/>
        <end position="129"/>
    </location>
</feature>
<gene>
    <name evidence="2" type="ORF">HB897_03340</name>
</gene>
<proteinExistence type="predicted"/>
<evidence type="ECO:0000313" key="2">
    <source>
        <dbReference type="EMBL" id="MBC1485266.1"/>
    </source>
</evidence>
<comment type="caution">
    <text evidence="2">The sequence shown here is derived from an EMBL/GenBank/DDBJ whole genome shotgun (WGS) entry which is preliminary data.</text>
</comment>
<reference evidence="2 3" key="1">
    <citation type="submission" date="2020-03" db="EMBL/GenBank/DDBJ databases">
        <title>Soil Listeria distribution.</title>
        <authorList>
            <person name="Liao J."/>
            <person name="Wiedmann M."/>
        </authorList>
    </citation>
    <scope>NUCLEOTIDE SEQUENCE [LARGE SCALE GENOMIC DNA]</scope>
    <source>
        <strain evidence="2 3">FSL L7-1560</strain>
    </source>
</reference>
<feature type="transmembrane region" description="Helical" evidence="1">
    <location>
        <begin position="38"/>
        <end position="60"/>
    </location>
</feature>
<dbReference type="AlphaFoldDB" id="A0A7X1C5K7"/>
<feature type="transmembrane region" description="Helical" evidence="1">
    <location>
        <begin position="67"/>
        <end position="84"/>
    </location>
</feature>
<dbReference type="RefSeq" id="WP_139590649.1">
    <property type="nucleotide sequence ID" value="NZ_CP034772.1"/>
</dbReference>
<sequence length="307" mass="34580">MKKFLLDKVGARGLLQMIQAFIYASICVFFHTVMFPELIGILPIAILIGIIALQPTYGITKKVIPKIGLAFALACLVVIISTLLLPINIYTYYFVMIVVILAVNFIMPQKYMVMTLAIATAIYFLGVSGDEPMPLYLLAIIALFDVFLFFIIVRLVVRFVHLPLEKTIQTIMNQLTGLFNQEIESVFTKNEKFITKPLYSIFVQSQMFIKEYSAGKKANPRHVELYKDLLPCYLALFFHMQTMEDIGRAGLSEEAKQALSMLNIKVSNQINQKEVDPVASFHVKKFVESFLIIKAGMAELAQGGNGK</sequence>
<keyword evidence="1" id="KW-0812">Transmembrane</keyword>
<keyword evidence="1" id="KW-1133">Transmembrane helix</keyword>
<keyword evidence="1" id="KW-0472">Membrane</keyword>
<protein>
    <submittedName>
        <fullName evidence="2">Uncharacterized protein</fullName>
    </submittedName>
</protein>
<dbReference type="Proteomes" id="UP000523362">
    <property type="component" value="Unassembled WGS sequence"/>
</dbReference>